<dbReference type="OrthoDB" id="10609575at2759"/>
<organism evidence="1">
    <name type="scientific">Aspergillus arachidicola</name>
    <dbReference type="NCBI Taxonomy" id="656916"/>
    <lineage>
        <taxon>Eukaryota</taxon>
        <taxon>Fungi</taxon>
        <taxon>Dikarya</taxon>
        <taxon>Ascomycota</taxon>
        <taxon>Pezizomycotina</taxon>
        <taxon>Eurotiomycetes</taxon>
        <taxon>Eurotiomycetidae</taxon>
        <taxon>Eurotiales</taxon>
        <taxon>Aspergillaceae</taxon>
        <taxon>Aspergillus</taxon>
        <taxon>Aspergillus subgen. Circumdati</taxon>
    </lineage>
</organism>
<proteinExistence type="predicted"/>
<evidence type="ECO:0000313" key="1">
    <source>
        <dbReference type="EMBL" id="KAE8344103.1"/>
    </source>
</evidence>
<accession>A0A5N6YGT0</accession>
<protein>
    <submittedName>
        <fullName evidence="1">Uncharacterized protein</fullName>
    </submittedName>
</protein>
<dbReference type="EMBL" id="ML737125">
    <property type="protein sequence ID" value="KAE8344103.1"/>
    <property type="molecule type" value="Genomic_DNA"/>
</dbReference>
<name>A0A5N6YGT0_9EURO</name>
<dbReference type="AlphaFoldDB" id="A0A5N6YGT0"/>
<sequence length="280" mass="31767">MGAGDSEPDEERIITTLARHMARAGVLESGLTKHMNQVRLKHTISEDITSYPEYFRTHFNSNKTECLLDLLSLAVLKEAALKEIVPGKNGRATSSGSLPTAARSLLITIRREGEVRNIQLGFSEESRRVKMYLEDKHQGNQLQRSTGNADNPALGYDEFLHEIKRSMLFEPEEEEICWYSLFNGKASNGKEEPSFIVLSWIFASALYHMACLDGQPPDQDDPYTFYIQPKLDRNAGTLDTFNPRGLSPSKHIQHPIEPGYLQLLEGLRKNLHLVRVRMLR</sequence>
<reference evidence="1" key="1">
    <citation type="submission" date="2019-04" db="EMBL/GenBank/DDBJ databases">
        <title>Friends and foes A comparative genomics study of 23 Aspergillus species from section Flavi.</title>
        <authorList>
            <consortium name="DOE Joint Genome Institute"/>
            <person name="Kjaerbolling I."/>
            <person name="Vesth T."/>
            <person name="Frisvad J.C."/>
            <person name="Nybo J.L."/>
            <person name="Theobald S."/>
            <person name="Kildgaard S."/>
            <person name="Isbrandt T."/>
            <person name="Kuo A."/>
            <person name="Sato A."/>
            <person name="Lyhne E.K."/>
            <person name="Kogle M.E."/>
            <person name="Wiebenga A."/>
            <person name="Kun R.S."/>
            <person name="Lubbers R.J."/>
            <person name="Makela M.R."/>
            <person name="Barry K."/>
            <person name="Chovatia M."/>
            <person name="Clum A."/>
            <person name="Daum C."/>
            <person name="Haridas S."/>
            <person name="He G."/>
            <person name="LaButti K."/>
            <person name="Lipzen A."/>
            <person name="Mondo S."/>
            <person name="Riley R."/>
            <person name="Salamov A."/>
            <person name="Simmons B.A."/>
            <person name="Magnuson J.K."/>
            <person name="Henrissat B."/>
            <person name="Mortensen U.H."/>
            <person name="Larsen T.O."/>
            <person name="Devries R.P."/>
            <person name="Grigoriev I.V."/>
            <person name="Machida M."/>
            <person name="Baker S.E."/>
            <person name="Andersen M.R."/>
        </authorList>
    </citation>
    <scope>NUCLEOTIDE SEQUENCE</scope>
    <source>
        <strain evidence="1">CBS 117612</strain>
    </source>
</reference>
<gene>
    <name evidence="1" type="ORF">BDV24DRAFT_160653</name>
</gene>
<dbReference type="Proteomes" id="UP000325558">
    <property type="component" value="Unassembled WGS sequence"/>
</dbReference>